<protein>
    <submittedName>
        <fullName evidence="1">Uncharacterized protein</fullName>
    </submittedName>
</protein>
<evidence type="ECO:0000313" key="2">
    <source>
        <dbReference type="Proteomes" id="UP000234237"/>
    </source>
</evidence>
<gene>
    <name evidence="1" type="ORF">A21D_02640</name>
</gene>
<dbReference type="AlphaFoldDB" id="A0A2K9J1B7"/>
<sequence>MLFSGKSYLMFKNSVSIQMKRARLFLHYSQILQKSLLQQNNFRRLLLNITVNCNFVNTKYTEVNLFNLFTLRYNSKNYILGGNVLGTKYTEVYNESHQL</sequence>
<proteinExistence type="predicted"/>
<organism evidence="1 2">
    <name type="scientific">Virgibacillus dokdonensis</name>
    <dbReference type="NCBI Taxonomy" id="302167"/>
    <lineage>
        <taxon>Bacteria</taxon>
        <taxon>Bacillati</taxon>
        <taxon>Bacillota</taxon>
        <taxon>Bacilli</taxon>
        <taxon>Bacillales</taxon>
        <taxon>Bacillaceae</taxon>
        <taxon>Virgibacillus</taxon>
    </lineage>
</organism>
<dbReference type="KEGG" id="vpn:A21D_02640"/>
<dbReference type="Proteomes" id="UP000234237">
    <property type="component" value="Chromosome"/>
</dbReference>
<dbReference type="EMBL" id="CP018622">
    <property type="protein sequence ID" value="AUJ25686.1"/>
    <property type="molecule type" value="Genomic_DNA"/>
</dbReference>
<name>A0A2K9J1B7_9BACI</name>
<evidence type="ECO:0000313" key="1">
    <source>
        <dbReference type="EMBL" id="AUJ25686.1"/>
    </source>
</evidence>
<accession>A0A2K9J1B7</accession>
<reference evidence="2" key="1">
    <citation type="submission" date="2016-11" db="EMBL/GenBank/DDBJ databases">
        <title>Complete genome sequence of Virgibacillus pantothenticus 21D, a halophilic bacterium isolated from the deep hypersaline anoxic basin Discovery in the Mediterranean Sea.</title>
        <authorList>
            <person name="Zeaiter Z."/>
            <person name="Booth J.M."/>
            <person name="Prosdocimi E.M."/>
            <person name="Mapelli F."/>
            <person name="Fusi M."/>
            <person name="Daffonchio D."/>
            <person name="Borin S."/>
            <person name="Crotti E."/>
        </authorList>
    </citation>
    <scope>NUCLEOTIDE SEQUENCE [LARGE SCALE GENOMIC DNA]</scope>
    <source>
        <strain evidence="2">21D</strain>
    </source>
</reference>